<feature type="transmembrane region" description="Helical" evidence="9">
    <location>
        <begin position="68"/>
        <end position="86"/>
    </location>
</feature>
<dbReference type="GO" id="GO:0004190">
    <property type="term" value="F:aspartic-type endopeptidase activity"/>
    <property type="evidence" value="ECO:0007669"/>
    <property type="project" value="UniProtKB-UniRule"/>
</dbReference>
<feature type="transmembrane region" description="Helical" evidence="9">
    <location>
        <begin position="12"/>
        <end position="34"/>
    </location>
</feature>
<name>A0A1I2CQI5_9BURK</name>
<evidence type="ECO:0000256" key="11">
    <source>
        <dbReference type="RuleBase" id="RU004181"/>
    </source>
</evidence>
<feature type="active site" evidence="9">
    <location>
        <position position="120"/>
    </location>
</feature>
<dbReference type="PANTHER" id="PTHR33695">
    <property type="entry name" value="LIPOPROTEIN SIGNAL PEPTIDASE"/>
    <property type="match status" value="1"/>
</dbReference>
<evidence type="ECO:0000256" key="6">
    <source>
        <dbReference type="ARBA" id="ARBA00022801"/>
    </source>
</evidence>
<dbReference type="Proteomes" id="UP000199119">
    <property type="component" value="Unassembled WGS sequence"/>
</dbReference>
<evidence type="ECO:0000256" key="2">
    <source>
        <dbReference type="ARBA" id="ARBA00022475"/>
    </source>
</evidence>
<proteinExistence type="inferred from homology"/>
<dbReference type="UniPathway" id="UPA00665"/>
<evidence type="ECO:0000256" key="3">
    <source>
        <dbReference type="ARBA" id="ARBA00022670"/>
    </source>
</evidence>
<dbReference type="GO" id="GO:0006508">
    <property type="term" value="P:proteolysis"/>
    <property type="evidence" value="ECO:0007669"/>
    <property type="project" value="UniProtKB-KW"/>
</dbReference>
<evidence type="ECO:0000256" key="4">
    <source>
        <dbReference type="ARBA" id="ARBA00022692"/>
    </source>
</evidence>
<keyword evidence="6 9" id="KW-0378">Hydrolase</keyword>
<sequence>MAIDRAVLRMYLLAVTVLAADVATKAAIVAWIPLYGSHEITPWFNIGHWLNPGAAFSFLAQAGGWQRGFFIVIGVAASAFLTWLIAREKTATPEAVGYAAILGGALGNVLDRVRHGAVVDWLDFHWGDWHWPAFNAADVGITLGAGLLLIAAFRGRGRNGADSHSPAR</sequence>
<evidence type="ECO:0000313" key="13">
    <source>
        <dbReference type="Proteomes" id="UP000199119"/>
    </source>
</evidence>
<reference evidence="13" key="1">
    <citation type="submission" date="2016-10" db="EMBL/GenBank/DDBJ databases">
        <authorList>
            <person name="Varghese N."/>
            <person name="Submissions S."/>
        </authorList>
    </citation>
    <scope>NUCLEOTIDE SEQUENCE [LARGE SCALE GENOMIC DNA]</scope>
    <source>
        <strain evidence="13">DSM 27981</strain>
    </source>
</reference>
<keyword evidence="4 9" id="KW-0812">Transmembrane</keyword>
<protein>
    <recommendedName>
        <fullName evidence="9">Lipoprotein signal peptidase</fullName>
        <ecNumber evidence="9">3.4.23.36</ecNumber>
    </recommendedName>
    <alternativeName>
        <fullName evidence="9">Prolipoprotein signal peptidase</fullName>
    </alternativeName>
    <alternativeName>
        <fullName evidence="9">Signal peptidase II</fullName>
        <shortName evidence="9">SPase II</shortName>
    </alternativeName>
</protein>
<comment type="pathway">
    <text evidence="9">Protein modification; lipoprotein biosynthesis (signal peptide cleavage).</text>
</comment>
<dbReference type="RefSeq" id="WP_016451581.1">
    <property type="nucleotide sequence ID" value="NZ_FONX01000004.1"/>
</dbReference>
<dbReference type="EMBL" id="FONX01000004">
    <property type="protein sequence ID" value="SFE70494.1"/>
    <property type="molecule type" value="Genomic_DNA"/>
</dbReference>
<dbReference type="GO" id="GO:0005886">
    <property type="term" value="C:plasma membrane"/>
    <property type="evidence" value="ECO:0007669"/>
    <property type="project" value="UniProtKB-SubCell"/>
</dbReference>
<dbReference type="STRING" id="1177982.SAMN04489711_104230"/>
<dbReference type="HAMAP" id="MF_00161">
    <property type="entry name" value="LspA"/>
    <property type="match status" value="1"/>
</dbReference>
<feature type="transmembrane region" description="Helical" evidence="9">
    <location>
        <begin position="95"/>
        <end position="113"/>
    </location>
</feature>
<keyword evidence="2 9" id="KW-1003">Cell membrane</keyword>
<dbReference type="PROSITE" id="PS00855">
    <property type="entry name" value="SPASE_II"/>
    <property type="match status" value="1"/>
</dbReference>
<accession>A0A1I2CQI5</accession>
<keyword evidence="7 9" id="KW-1133">Transmembrane helix</keyword>
<feature type="transmembrane region" description="Helical" evidence="9">
    <location>
        <begin position="133"/>
        <end position="153"/>
    </location>
</feature>
<evidence type="ECO:0000256" key="8">
    <source>
        <dbReference type="ARBA" id="ARBA00023136"/>
    </source>
</evidence>
<keyword evidence="5 9" id="KW-0064">Aspartyl protease</keyword>
<evidence type="ECO:0000256" key="7">
    <source>
        <dbReference type="ARBA" id="ARBA00022989"/>
    </source>
</evidence>
<dbReference type="GeneID" id="92898105"/>
<comment type="function">
    <text evidence="9 10">This protein specifically catalyzes the removal of signal peptides from prolipoproteins.</text>
</comment>
<dbReference type="EC" id="3.4.23.36" evidence="9"/>
<dbReference type="NCBIfam" id="TIGR00077">
    <property type="entry name" value="lspA"/>
    <property type="match status" value="1"/>
</dbReference>
<comment type="subcellular location">
    <subcellularLocation>
        <location evidence="9">Cell membrane</location>
        <topology evidence="9">Multi-pass membrane protein</topology>
    </subcellularLocation>
</comment>
<keyword evidence="13" id="KW-1185">Reference proteome</keyword>
<dbReference type="InterPro" id="IPR001872">
    <property type="entry name" value="Peptidase_A8"/>
</dbReference>
<evidence type="ECO:0000313" key="12">
    <source>
        <dbReference type="EMBL" id="SFE70494.1"/>
    </source>
</evidence>
<keyword evidence="8 9" id="KW-0472">Membrane</keyword>
<dbReference type="PRINTS" id="PR00781">
    <property type="entry name" value="LIPOSIGPTASE"/>
</dbReference>
<organism evidence="12 13">
    <name type="scientific">Paracidovorax wautersii</name>
    <dbReference type="NCBI Taxonomy" id="1177982"/>
    <lineage>
        <taxon>Bacteria</taxon>
        <taxon>Pseudomonadati</taxon>
        <taxon>Pseudomonadota</taxon>
        <taxon>Betaproteobacteria</taxon>
        <taxon>Burkholderiales</taxon>
        <taxon>Comamonadaceae</taxon>
        <taxon>Paracidovorax</taxon>
    </lineage>
</organism>
<evidence type="ECO:0000256" key="5">
    <source>
        <dbReference type="ARBA" id="ARBA00022750"/>
    </source>
</evidence>
<evidence type="ECO:0000256" key="9">
    <source>
        <dbReference type="HAMAP-Rule" id="MF_00161"/>
    </source>
</evidence>
<comment type="similarity">
    <text evidence="1 9 11">Belongs to the peptidase A8 family.</text>
</comment>
<dbReference type="PANTHER" id="PTHR33695:SF1">
    <property type="entry name" value="LIPOPROTEIN SIGNAL PEPTIDASE"/>
    <property type="match status" value="1"/>
</dbReference>
<evidence type="ECO:0000256" key="1">
    <source>
        <dbReference type="ARBA" id="ARBA00006139"/>
    </source>
</evidence>
<feature type="active site" evidence="9">
    <location>
        <position position="138"/>
    </location>
</feature>
<comment type="catalytic activity">
    <reaction evidence="9 10">
        <text>Release of signal peptides from bacterial membrane prolipoproteins. Hydrolyzes -Xaa-Yaa-Zaa-|-(S,diacylglyceryl)Cys-, in which Xaa is hydrophobic (preferably Leu), and Yaa (Ala or Ser) and Zaa (Gly or Ala) have small, neutral side chains.</text>
        <dbReference type="EC" id="3.4.23.36"/>
    </reaction>
</comment>
<dbReference type="Pfam" id="PF01252">
    <property type="entry name" value="Peptidase_A8"/>
    <property type="match status" value="1"/>
</dbReference>
<gene>
    <name evidence="9" type="primary">lspA</name>
    <name evidence="12" type="ORF">SAMN04489711_104230</name>
</gene>
<dbReference type="OrthoDB" id="9810259at2"/>
<keyword evidence="3 9" id="KW-0645">Protease</keyword>
<dbReference type="AlphaFoldDB" id="A0A1I2CQI5"/>
<evidence type="ECO:0000256" key="10">
    <source>
        <dbReference type="RuleBase" id="RU000594"/>
    </source>
</evidence>